<dbReference type="PANTHER" id="PTHR31297">
    <property type="entry name" value="GLUCAN ENDO-1,6-BETA-GLUCOSIDASE B"/>
    <property type="match status" value="1"/>
</dbReference>
<protein>
    <submittedName>
        <fullName evidence="7">Glycoside hydrolase family 5 protein</fullName>
    </submittedName>
</protein>
<dbReference type="GO" id="GO:0016787">
    <property type="term" value="F:hydrolase activity"/>
    <property type="evidence" value="ECO:0007669"/>
    <property type="project" value="UniProtKB-KW"/>
</dbReference>
<dbReference type="InterPro" id="IPR001547">
    <property type="entry name" value="Glyco_hydro_5"/>
</dbReference>
<proteinExistence type="inferred from homology"/>
<comment type="caution">
    <text evidence="7">The sequence shown here is derived from an EMBL/GenBank/DDBJ whole genome shotgun (WGS) entry which is preliminary data.</text>
</comment>
<dbReference type="EMBL" id="BAAADD010000007">
    <property type="protein sequence ID" value="GAA0577377.1"/>
    <property type="molecule type" value="Genomic_DNA"/>
</dbReference>
<dbReference type="RefSeq" id="WP_166936229.1">
    <property type="nucleotide sequence ID" value="NZ_BAAADD010000007.1"/>
</dbReference>
<dbReference type="Gene3D" id="3.20.20.80">
    <property type="entry name" value="Glycosidases"/>
    <property type="match status" value="1"/>
</dbReference>
<accession>A0ABN1EXZ9</accession>
<keyword evidence="8" id="KW-1185">Reference proteome</keyword>
<dbReference type="Pfam" id="PF00150">
    <property type="entry name" value="Cellulase"/>
    <property type="match status" value="1"/>
</dbReference>
<evidence type="ECO:0000256" key="4">
    <source>
        <dbReference type="RuleBase" id="RU361153"/>
    </source>
</evidence>
<keyword evidence="2 4" id="KW-0378">Hydrolase</keyword>
<keyword evidence="3 4" id="KW-0326">Glycosidase</keyword>
<dbReference type="InterPro" id="IPR018087">
    <property type="entry name" value="Glyco_hydro_5_CS"/>
</dbReference>
<dbReference type="Proteomes" id="UP001499951">
    <property type="component" value="Unassembled WGS sequence"/>
</dbReference>
<dbReference type="InterPro" id="IPR050386">
    <property type="entry name" value="Glycosyl_hydrolase_5"/>
</dbReference>
<evidence type="ECO:0000256" key="2">
    <source>
        <dbReference type="ARBA" id="ARBA00022801"/>
    </source>
</evidence>
<dbReference type="PANTHER" id="PTHR31297:SF17">
    <property type="entry name" value="ENDOGLUCANASE"/>
    <property type="match status" value="1"/>
</dbReference>
<feature type="domain" description="Glycoside hydrolase family 5" evidence="6">
    <location>
        <begin position="44"/>
        <end position="316"/>
    </location>
</feature>
<name>A0ABN1EXZ9_9PROT</name>
<evidence type="ECO:0000256" key="3">
    <source>
        <dbReference type="ARBA" id="ARBA00023295"/>
    </source>
</evidence>
<evidence type="ECO:0000256" key="5">
    <source>
        <dbReference type="SAM" id="SignalP"/>
    </source>
</evidence>
<reference evidence="7 8" key="1">
    <citation type="journal article" date="2019" name="Int. J. Syst. Evol. Microbiol.">
        <title>The Global Catalogue of Microorganisms (GCM) 10K type strain sequencing project: providing services to taxonomists for standard genome sequencing and annotation.</title>
        <authorList>
            <consortium name="The Broad Institute Genomics Platform"/>
            <consortium name="The Broad Institute Genome Sequencing Center for Infectious Disease"/>
            <person name="Wu L."/>
            <person name="Ma J."/>
        </authorList>
    </citation>
    <scope>NUCLEOTIDE SEQUENCE [LARGE SCALE GENOMIC DNA]</scope>
    <source>
        <strain evidence="7 8">JCM 15089</strain>
    </source>
</reference>
<evidence type="ECO:0000259" key="6">
    <source>
        <dbReference type="Pfam" id="PF00150"/>
    </source>
</evidence>
<sequence>MTLSRIFAAAVLLLASTAGTAAPKADKAAAFAPIDPFAQVAEMKRGVNVLGYDPVWSDPQKGRFTPAMFKKIHDAGFSNVRVVLQVFDHLDAANKLDPKWLKTLDTMVDAALKEGLTVVLDDHDFLKCSESAEVCRTKMTAIWSQLAPHFKDAPNKLVFELLNEPNGAITPEVWIGLSRELLSVVRQTNPTRNVLIGGPFWNNLEGLPWLKLPEDDRHIIAVVHYYLPRPFTHQGAPWEPVNAQTGVSWGSRSEYQVMEEELYIAKTWGDANKRPIYLGEFGAYDKAPMESRAKWTAAVARFAEKYGFAWAYWQLDGDFILYDFKTNSWVEPLLNALVPPADKTKQ</sequence>
<evidence type="ECO:0000313" key="7">
    <source>
        <dbReference type="EMBL" id="GAA0577377.1"/>
    </source>
</evidence>
<evidence type="ECO:0000313" key="8">
    <source>
        <dbReference type="Proteomes" id="UP001499951"/>
    </source>
</evidence>
<comment type="similarity">
    <text evidence="4">Belongs to the glycosyl hydrolase 5 (cellulase A) family.</text>
</comment>
<dbReference type="PROSITE" id="PS00659">
    <property type="entry name" value="GLYCOSYL_HYDROL_F5"/>
    <property type="match status" value="1"/>
</dbReference>
<evidence type="ECO:0000256" key="1">
    <source>
        <dbReference type="ARBA" id="ARBA00022729"/>
    </source>
</evidence>
<feature type="signal peptide" evidence="5">
    <location>
        <begin position="1"/>
        <end position="21"/>
    </location>
</feature>
<gene>
    <name evidence="7" type="ORF">GCM10008942_27820</name>
</gene>
<dbReference type="SUPFAM" id="SSF51445">
    <property type="entry name" value="(Trans)glycosidases"/>
    <property type="match status" value="1"/>
</dbReference>
<dbReference type="InterPro" id="IPR017853">
    <property type="entry name" value="GH"/>
</dbReference>
<keyword evidence="1 5" id="KW-0732">Signal</keyword>
<organism evidence="7 8">
    <name type="scientific">Rhizomicrobium electricum</name>
    <dbReference type="NCBI Taxonomy" id="480070"/>
    <lineage>
        <taxon>Bacteria</taxon>
        <taxon>Pseudomonadati</taxon>
        <taxon>Pseudomonadota</taxon>
        <taxon>Alphaproteobacteria</taxon>
        <taxon>Micropepsales</taxon>
        <taxon>Micropepsaceae</taxon>
        <taxon>Rhizomicrobium</taxon>
    </lineage>
</organism>
<feature type="chain" id="PRO_5046416038" evidence="5">
    <location>
        <begin position="22"/>
        <end position="346"/>
    </location>
</feature>